<keyword evidence="2" id="KW-1185">Reference proteome</keyword>
<sequence length="99" mass="11293">MSTKDIHVILDLGNQVILARRGYRTIGRNLTPVFFTEAILPQIVENVDAVCSTEDDPGVLKKLPQSGLYEQEDRFDLWRTRLTPKTGQKVLEKKDSHID</sequence>
<comment type="caution">
    <text evidence="1">The sequence shown here is derived from an EMBL/GenBank/DDBJ whole genome shotgun (WGS) entry which is preliminary data.</text>
</comment>
<name>A0A5B0Q1R2_PUCGR</name>
<accession>A0A5B0Q1R2</accession>
<protein>
    <submittedName>
        <fullName evidence="1">Uncharacterized protein</fullName>
    </submittedName>
</protein>
<evidence type="ECO:0000313" key="1">
    <source>
        <dbReference type="EMBL" id="KAA1107053.1"/>
    </source>
</evidence>
<dbReference type="AlphaFoldDB" id="A0A5B0Q1R2"/>
<proteinExistence type="predicted"/>
<organism evidence="1 2">
    <name type="scientific">Puccinia graminis f. sp. tritici</name>
    <dbReference type="NCBI Taxonomy" id="56615"/>
    <lineage>
        <taxon>Eukaryota</taxon>
        <taxon>Fungi</taxon>
        <taxon>Dikarya</taxon>
        <taxon>Basidiomycota</taxon>
        <taxon>Pucciniomycotina</taxon>
        <taxon>Pucciniomycetes</taxon>
        <taxon>Pucciniales</taxon>
        <taxon>Pucciniaceae</taxon>
        <taxon>Puccinia</taxon>
    </lineage>
</organism>
<dbReference type="Proteomes" id="UP000324748">
    <property type="component" value="Unassembled WGS sequence"/>
</dbReference>
<reference evidence="1 2" key="1">
    <citation type="submission" date="2019-05" db="EMBL/GenBank/DDBJ databases">
        <title>Emergence of the Ug99 lineage of the wheat stem rust pathogen through somatic hybridization.</title>
        <authorList>
            <person name="Li F."/>
            <person name="Upadhyaya N.M."/>
            <person name="Sperschneider J."/>
            <person name="Matny O."/>
            <person name="Nguyen-Phuc H."/>
            <person name="Mago R."/>
            <person name="Raley C."/>
            <person name="Miller M.E."/>
            <person name="Silverstein K.A.T."/>
            <person name="Henningsen E."/>
            <person name="Hirsch C.D."/>
            <person name="Visser B."/>
            <person name="Pretorius Z.A."/>
            <person name="Steffenson B.J."/>
            <person name="Schwessinger B."/>
            <person name="Dodds P.N."/>
            <person name="Figueroa M."/>
        </authorList>
    </citation>
    <scope>NUCLEOTIDE SEQUENCE [LARGE SCALE GENOMIC DNA]</scope>
    <source>
        <strain evidence="1">21-0</strain>
    </source>
</reference>
<dbReference type="EMBL" id="VSWC01000029">
    <property type="protein sequence ID" value="KAA1107053.1"/>
    <property type="molecule type" value="Genomic_DNA"/>
</dbReference>
<evidence type="ECO:0000313" key="2">
    <source>
        <dbReference type="Proteomes" id="UP000324748"/>
    </source>
</evidence>
<gene>
    <name evidence="1" type="ORF">PGT21_000102</name>
</gene>